<dbReference type="SUPFAM" id="SSF56672">
    <property type="entry name" value="DNA/RNA polymerases"/>
    <property type="match status" value="2"/>
</dbReference>
<dbReference type="PROSITE" id="PS50818">
    <property type="entry name" value="INTEIN_C_TER"/>
    <property type="match status" value="1"/>
</dbReference>
<dbReference type="AlphaFoldDB" id="A0A9D2L1A3"/>
<feature type="domain" description="DNA-directed DNA polymerase family A palm" evidence="5">
    <location>
        <begin position="386"/>
        <end position="937"/>
    </location>
</feature>
<name>A0A9D2L1A3_9FIRM</name>
<dbReference type="PANTHER" id="PTHR10133:SF27">
    <property type="entry name" value="DNA POLYMERASE NU"/>
    <property type="match status" value="1"/>
</dbReference>
<dbReference type="PANTHER" id="PTHR10133">
    <property type="entry name" value="DNA POLYMERASE I"/>
    <property type="match status" value="1"/>
</dbReference>
<dbReference type="Pfam" id="PF00476">
    <property type="entry name" value="DNA_pol_A"/>
    <property type="match status" value="1"/>
</dbReference>
<dbReference type="InterPro" id="IPR030934">
    <property type="entry name" value="Intein_C"/>
</dbReference>
<dbReference type="SMART" id="SM00482">
    <property type="entry name" value="POLAc"/>
    <property type="match status" value="1"/>
</dbReference>
<dbReference type="GO" id="GO:0003677">
    <property type="term" value="F:DNA binding"/>
    <property type="evidence" value="ECO:0007669"/>
    <property type="project" value="InterPro"/>
</dbReference>
<dbReference type="InterPro" id="IPR001098">
    <property type="entry name" value="DNA-dir_DNA_pol_A_palm_dom"/>
</dbReference>
<dbReference type="InterPro" id="IPR002298">
    <property type="entry name" value="DNA_polymerase_A"/>
</dbReference>
<evidence type="ECO:0000259" key="5">
    <source>
        <dbReference type="SMART" id="SM00482"/>
    </source>
</evidence>
<evidence type="ECO:0000313" key="7">
    <source>
        <dbReference type="Proteomes" id="UP000886858"/>
    </source>
</evidence>
<dbReference type="GO" id="GO:0006302">
    <property type="term" value="P:double-strand break repair"/>
    <property type="evidence" value="ECO:0007669"/>
    <property type="project" value="TreeGrafter"/>
</dbReference>
<dbReference type="Proteomes" id="UP000886858">
    <property type="component" value="Unassembled WGS sequence"/>
</dbReference>
<organism evidence="6 7">
    <name type="scientific">Candidatus Eisenbergiella merdipullorum</name>
    <dbReference type="NCBI Taxonomy" id="2838553"/>
    <lineage>
        <taxon>Bacteria</taxon>
        <taxon>Bacillati</taxon>
        <taxon>Bacillota</taxon>
        <taxon>Clostridia</taxon>
        <taxon>Lachnospirales</taxon>
        <taxon>Lachnospiraceae</taxon>
        <taxon>Eisenbergiella</taxon>
    </lineage>
</organism>
<feature type="region of interest" description="Disordered" evidence="4">
    <location>
        <begin position="608"/>
        <end position="664"/>
    </location>
</feature>
<proteinExistence type="predicted"/>
<dbReference type="Gene3D" id="3.30.70.370">
    <property type="match status" value="1"/>
</dbReference>
<comment type="caution">
    <text evidence="6">The sequence shown here is derived from an EMBL/GenBank/DDBJ whole genome shotgun (WGS) entry which is preliminary data.</text>
</comment>
<reference evidence="6" key="2">
    <citation type="submission" date="2021-04" db="EMBL/GenBank/DDBJ databases">
        <authorList>
            <person name="Gilroy R."/>
        </authorList>
    </citation>
    <scope>NUCLEOTIDE SEQUENCE</scope>
    <source>
        <strain evidence="6">CHK179-7159</strain>
    </source>
</reference>
<dbReference type="EMBL" id="DWYY01000096">
    <property type="protein sequence ID" value="HJA93225.1"/>
    <property type="molecule type" value="Genomic_DNA"/>
</dbReference>
<dbReference type="EC" id="2.7.7.7" evidence="1"/>
<evidence type="ECO:0000313" key="6">
    <source>
        <dbReference type="EMBL" id="HJA93225.1"/>
    </source>
</evidence>
<evidence type="ECO:0000256" key="4">
    <source>
        <dbReference type="SAM" id="MobiDB-lite"/>
    </source>
</evidence>
<accession>A0A9D2L1A3</accession>
<reference evidence="6" key="1">
    <citation type="journal article" date="2021" name="PeerJ">
        <title>Extensive microbial diversity within the chicken gut microbiome revealed by metagenomics and culture.</title>
        <authorList>
            <person name="Gilroy R."/>
            <person name="Ravi A."/>
            <person name="Getino M."/>
            <person name="Pursley I."/>
            <person name="Horton D.L."/>
            <person name="Alikhan N.F."/>
            <person name="Baker D."/>
            <person name="Gharbi K."/>
            <person name="Hall N."/>
            <person name="Watson M."/>
            <person name="Adriaenssens E.M."/>
            <person name="Foster-Nyarko E."/>
            <person name="Jarju S."/>
            <person name="Secka A."/>
            <person name="Antonio M."/>
            <person name="Oren A."/>
            <person name="Chaudhuri R.R."/>
            <person name="La Ragione R."/>
            <person name="Hildebrand F."/>
            <person name="Pallen M.J."/>
        </authorList>
    </citation>
    <scope>NUCLEOTIDE SEQUENCE</scope>
    <source>
        <strain evidence="6">CHK179-7159</strain>
    </source>
</reference>
<feature type="compositionally biased region" description="Basic and acidic residues" evidence="4">
    <location>
        <begin position="618"/>
        <end position="628"/>
    </location>
</feature>
<evidence type="ECO:0000256" key="2">
    <source>
        <dbReference type="ARBA" id="ARBA00022705"/>
    </source>
</evidence>
<protein>
    <recommendedName>
        <fullName evidence="1">DNA-directed DNA polymerase</fullName>
        <ecNumber evidence="1">2.7.7.7</ecNumber>
    </recommendedName>
</protein>
<comment type="catalytic activity">
    <reaction evidence="3">
        <text>DNA(n) + a 2'-deoxyribonucleoside 5'-triphosphate = DNA(n+1) + diphosphate</text>
        <dbReference type="Rhea" id="RHEA:22508"/>
        <dbReference type="Rhea" id="RHEA-COMP:17339"/>
        <dbReference type="Rhea" id="RHEA-COMP:17340"/>
        <dbReference type="ChEBI" id="CHEBI:33019"/>
        <dbReference type="ChEBI" id="CHEBI:61560"/>
        <dbReference type="ChEBI" id="CHEBI:173112"/>
        <dbReference type="EC" id="2.7.7.7"/>
    </reaction>
</comment>
<evidence type="ECO:0000256" key="3">
    <source>
        <dbReference type="ARBA" id="ARBA00049244"/>
    </source>
</evidence>
<sequence>METISIDIETYSGNDLGKCGVYKYVQHPNFDILLFGYAVDGGAVRVADLASGETLPEEVLAALSDESVTKWAFNSNFERVCLSEWLRRNHPEYFSSYSVPGDTVGDYLDPRGWKCSMVWSAYMGLPLSLAGAGAVLGLEEQKLKEGKDLIRYFCVPCKATKANGGRTRNLPEHDREKWKCFKSYNQRDVEVEMSIQEKLRNFPVPDFVWEEFWLDQEINDRGILLDMDLVENAILLDGISKDKLSDSMKEITGLENPNSVAQMKQWLSSRGVETETLGKKDAARMIADRDMDEEVAEALKLRLQLAKSSVKKYQAMRNAVCRDGRARGMFQFYGANRSGRWAGRIIQLQNLPQNHMEDLEQVRGLVKNGDYEALSMLYDSVPNVLSELIRTAFVAGDGNKFCVADFSSIEARVLAWLAGETWRLELFSQGGDIYCQSASKMFGVPVEKHGVNGHLRQKGKVAELACIAEGQLVLTDQGEVPIQEVTKDMKVWDGEEWVPHDGPVYRGEREVITYEGLTATADHLVWAKGQPEPIPFGFAAASGAHLVQTGDRGQAVRLGSHHQPGKTMEQKDESLLCSDPLYRLQFGPMAEFEQPDFREIQRMSGMFPTKADSPMAEQKTHRGKAEVRKSRRSGISELRRPGDPVQIPQCSRSGAVPDPGVWNPGQISGNRPDRYEWGLQDGKHPVCVQSGESGQSEEYCAERVQPEVLAVFPQRCDPKIVQRDDTGRHHCGCKTSCDGEEKKLAHHQRTARLYDLRNAGPRHRFTVSGHLVHNCGYGGSTGALKSMGAIEMGLTEEELQPLVDSWRAANPNIVRFWWDVDRAVKKAVKQREPSVLRRIRFECRSGMLFITLPSGRKLSYVKPRIGENRFGGESVTYEGVGATKKWERIESYGPKFVENIVQAISRDILCYAMRTLSHCRICAHVHDELIIECRKDASLEAICEQMGRTPPWAEGMILRADGYETQFYKKD</sequence>
<dbReference type="GO" id="GO:0003887">
    <property type="term" value="F:DNA-directed DNA polymerase activity"/>
    <property type="evidence" value="ECO:0007669"/>
    <property type="project" value="UniProtKB-EC"/>
</dbReference>
<evidence type="ECO:0000256" key="1">
    <source>
        <dbReference type="ARBA" id="ARBA00012417"/>
    </source>
</evidence>
<dbReference type="InterPro" id="IPR043502">
    <property type="entry name" value="DNA/RNA_pol_sf"/>
</dbReference>
<dbReference type="Gene3D" id="1.10.150.20">
    <property type="entry name" value="5' to 3' exonuclease, C-terminal subdomain"/>
    <property type="match status" value="1"/>
</dbReference>
<keyword evidence="2" id="KW-0235">DNA replication</keyword>
<gene>
    <name evidence="6" type="ORF">H9717_08980</name>
</gene>
<dbReference type="GO" id="GO:0006261">
    <property type="term" value="P:DNA-templated DNA replication"/>
    <property type="evidence" value="ECO:0007669"/>
    <property type="project" value="InterPro"/>
</dbReference>